<keyword evidence="7" id="KW-1185">Reference proteome</keyword>
<feature type="domain" description="CYRIA/CYRIB Rac1 binding" evidence="5">
    <location>
        <begin position="2"/>
        <end position="66"/>
    </location>
</feature>
<name>A0A3P7DAS6_SCHSO</name>
<organism evidence="6 7">
    <name type="scientific">Schistocephalus solidus</name>
    <name type="common">Tapeworm</name>
    <dbReference type="NCBI Taxonomy" id="70667"/>
    <lineage>
        <taxon>Eukaryota</taxon>
        <taxon>Metazoa</taxon>
        <taxon>Spiralia</taxon>
        <taxon>Lophotrochozoa</taxon>
        <taxon>Platyhelminthes</taxon>
        <taxon>Cestoda</taxon>
        <taxon>Eucestoda</taxon>
        <taxon>Diphyllobothriidea</taxon>
        <taxon>Diphyllobothriidae</taxon>
        <taxon>Schistocephalus</taxon>
    </lineage>
</organism>
<reference evidence="6 7" key="1">
    <citation type="submission" date="2018-11" db="EMBL/GenBank/DDBJ databases">
        <authorList>
            <consortium name="Pathogen Informatics"/>
        </authorList>
    </citation>
    <scope>NUCLEOTIDE SEQUENCE [LARGE SCALE GENOMIC DNA]</scope>
    <source>
        <strain evidence="6 7">NST_G2</strain>
    </source>
</reference>
<gene>
    <name evidence="6" type="ORF">SSLN_LOCUS15671</name>
</gene>
<evidence type="ECO:0000313" key="7">
    <source>
        <dbReference type="Proteomes" id="UP000275846"/>
    </source>
</evidence>
<keyword evidence="3" id="KW-0472">Membrane</keyword>
<dbReference type="PANTHER" id="PTHR12422">
    <property type="entry name" value="GH09096P"/>
    <property type="match status" value="1"/>
</dbReference>
<dbReference type="GO" id="GO:0031267">
    <property type="term" value="F:small GTPase binding"/>
    <property type="evidence" value="ECO:0007669"/>
    <property type="project" value="InterPro"/>
</dbReference>
<evidence type="ECO:0000259" key="5">
    <source>
        <dbReference type="Pfam" id="PF07159"/>
    </source>
</evidence>
<dbReference type="OrthoDB" id="6260946at2759"/>
<dbReference type="InterPro" id="IPR009828">
    <property type="entry name" value="CYRIA/CYRIB_Rac1-bd"/>
</dbReference>
<evidence type="ECO:0000256" key="1">
    <source>
        <dbReference type="ARBA" id="ARBA00004635"/>
    </source>
</evidence>
<evidence type="ECO:0000256" key="4">
    <source>
        <dbReference type="ARBA" id="ARBA00023288"/>
    </source>
</evidence>
<comment type="subcellular location">
    <subcellularLocation>
        <location evidence="1">Membrane</location>
        <topology evidence="1">Lipid-anchor</topology>
    </subcellularLocation>
</comment>
<dbReference type="Proteomes" id="UP000275846">
    <property type="component" value="Unassembled WGS sequence"/>
</dbReference>
<evidence type="ECO:0000256" key="2">
    <source>
        <dbReference type="ARBA" id="ARBA00005778"/>
    </source>
</evidence>
<sequence>MEQTAFCLAAMAHICRGLLAKPCLRGRVTKADTLMLCLRVMTGVIILYDHVDPSGVFRKTSKLDVSNPPSSDFASAERFVSFKLPWRSFIFDLGFNCVSSLHPFCTLSSPPTSGGLPAVCPRCFPPPPPLPQFLKSTLGTLLQACPCAGKGNLWRARPRLYCQRCARI</sequence>
<proteinExistence type="inferred from homology"/>
<dbReference type="Pfam" id="PF07159">
    <property type="entry name" value="CYRIA-B_Rac1-bd"/>
    <property type="match status" value="1"/>
</dbReference>
<dbReference type="AlphaFoldDB" id="A0A3P7DAS6"/>
<protein>
    <recommendedName>
        <fullName evidence="5">CYRIA/CYRIB Rac1 binding domain-containing protein</fullName>
    </recommendedName>
</protein>
<dbReference type="EMBL" id="UYSU01040180">
    <property type="protein sequence ID" value="VDM02057.1"/>
    <property type="molecule type" value="Genomic_DNA"/>
</dbReference>
<evidence type="ECO:0000313" key="6">
    <source>
        <dbReference type="EMBL" id="VDM02057.1"/>
    </source>
</evidence>
<keyword evidence="4" id="KW-0449">Lipoprotein</keyword>
<dbReference type="InterPro" id="IPR039789">
    <property type="entry name" value="CYRI"/>
</dbReference>
<evidence type="ECO:0000256" key="3">
    <source>
        <dbReference type="ARBA" id="ARBA00023136"/>
    </source>
</evidence>
<dbReference type="GO" id="GO:0030833">
    <property type="term" value="P:regulation of actin filament polymerization"/>
    <property type="evidence" value="ECO:0007669"/>
    <property type="project" value="InterPro"/>
</dbReference>
<comment type="similarity">
    <text evidence="2">Belongs to the CYRI family.</text>
</comment>
<accession>A0A3P7DAS6</accession>
<dbReference type="GO" id="GO:0016020">
    <property type="term" value="C:membrane"/>
    <property type="evidence" value="ECO:0007669"/>
    <property type="project" value="UniProtKB-SubCell"/>
</dbReference>